<proteinExistence type="predicted"/>
<evidence type="ECO:0000313" key="3">
    <source>
        <dbReference type="Proteomes" id="UP001152622"/>
    </source>
</evidence>
<feature type="region of interest" description="Disordered" evidence="1">
    <location>
        <begin position="1"/>
        <end position="30"/>
    </location>
</feature>
<gene>
    <name evidence="2" type="ORF">SKAU_G00122600</name>
</gene>
<dbReference type="AlphaFoldDB" id="A0A9Q1FP29"/>
<evidence type="ECO:0000313" key="2">
    <source>
        <dbReference type="EMBL" id="KAJ8363429.1"/>
    </source>
</evidence>
<evidence type="ECO:0000256" key="1">
    <source>
        <dbReference type="SAM" id="MobiDB-lite"/>
    </source>
</evidence>
<reference evidence="2" key="1">
    <citation type="journal article" date="2023" name="Science">
        <title>Genome structures resolve the early diversification of teleost fishes.</title>
        <authorList>
            <person name="Parey E."/>
            <person name="Louis A."/>
            <person name="Montfort J."/>
            <person name="Bouchez O."/>
            <person name="Roques C."/>
            <person name="Iampietro C."/>
            <person name="Lluch J."/>
            <person name="Castinel A."/>
            <person name="Donnadieu C."/>
            <person name="Desvignes T."/>
            <person name="Floi Bucao C."/>
            <person name="Jouanno E."/>
            <person name="Wen M."/>
            <person name="Mejri S."/>
            <person name="Dirks R."/>
            <person name="Jansen H."/>
            <person name="Henkel C."/>
            <person name="Chen W.J."/>
            <person name="Zahm M."/>
            <person name="Cabau C."/>
            <person name="Klopp C."/>
            <person name="Thompson A.W."/>
            <person name="Robinson-Rechavi M."/>
            <person name="Braasch I."/>
            <person name="Lecointre G."/>
            <person name="Bobe J."/>
            <person name="Postlethwait J.H."/>
            <person name="Berthelot C."/>
            <person name="Roest Crollius H."/>
            <person name="Guiguen Y."/>
        </authorList>
    </citation>
    <scope>NUCLEOTIDE SEQUENCE</scope>
    <source>
        <strain evidence="2">WJC10195</strain>
    </source>
</reference>
<sequence length="107" mass="11947">MTGPLQVMRGGWEEKTPEDGVSVMPDVPQKGEQLEQHASLVELNQERSSYPGTDPVSSALTHCWHRCRFGAPCLLHFLPERASKALWRSATVESRVWAFRANSGPVM</sequence>
<organism evidence="2 3">
    <name type="scientific">Synaphobranchus kaupii</name>
    <name type="common">Kaup's arrowtooth eel</name>
    <dbReference type="NCBI Taxonomy" id="118154"/>
    <lineage>
        <taxon>Eukaryota</taxon>
        <taxon>Metazoa</taxon>
        <taxon>Chordata</taxon>
        <taxon>Craniata</taxon>
        <taxon>Vertebrata</taxon>
        <taxon>Euteleostomi</taxon>
        <taxon>Actinopterygii</taxon>
        <taxon>Neopterygii</taxon>
        <taxon>Teleostei</taxon>
        <taxon>Anguilliformes</taxon>
        <taxon>Synaphobranchidae</taxon>
        <taxon>Synaphobranchus</taxon>
    </lineage>
</organism>
<dbReference type="EMBL" id="JAINUF010000004">
    <property type="protein sequence ID" value="KAJ8363429.1"/>
    <property type="molecule type" value="Genomic_DNA"/>
</dbReference>
<accession>A0A9Q1FP29</accession>
<protein>
    <submittedName>
        <fullName evidence="2">Uncharacterized protein</fullName>
    </submittedName>
</protein>
<dbReference type="Proteomes" id="UP001152622">
    <property type="component" value="Chromosome 4"/>
</dbReference>
<keyword evidence="3" id="KW-1185">Reference proteome</keyword>
<comment type="caution">
    <text evidence="2">The sequence shown here is derived from an EMBL/GenBank/DDBJ whole genome shotgun (WGS) entry which is preliminary data.</text>
</comment>
<name>A0A9Q1FP29_SYNKA</name>